<sequence length="521" mass="62478">MLLLVLFEIIFSTQENDIDIDMTLNTSEIDRAYLTVKQCEEKQYIGLNYEEAVNLVNSFNTEDDFKKILEKTLESHLFEVLYDKHKILDKYKFRIFLRNKWDDLTIFARMTNLIDIYTGEIFNEIMFGRLPFDICNFVYKSKDLDPSKCATSNIAHIIISKYIVRLTVLCLSENYLFNKYKEDVRDLYNPINECNDLGLENFYLGLLEKKRINGTFIRQNSYFHQKFDSKIENLEEYKFIYELLEFEFDYILNYVVQTLKQHGNRHNPAFWTNLLKLNLVKFDNLLMNQLIRFKIFNLQKNEGEFFLLFDPKNYTKKRISFLGEEFNFIDGGYEFITDSQSEDVLTLEGCKEINLKNLTVMVDKVYRFANCLPFDLVMTFLQLYSENFKVFIMVNIFKTDKFIYVKIKHIGDPPYNSILNRHRDRNDITQEVREELREKHERGLTPKFTPIFEYTKEYFFRRPDNFVGNATMSRCLKLSCGHYIGEECLEEWFTYGLGKCQYCRKDVFILGYFEHETYLVE</sequence>
<evidence type="ECO:0000313" key="3">
    <source>
        <dbReference type="Proteomes" id="UP000740883"/>
    </source>
</evidence>
<evidence type="ECO:0008006" key="4">
    <source>
        <dbReference type="Google" id="ProtNLM"/>
    </source>
</evidence>
<name>A0A9P6KZ70_9MICR</name>
<feature type="chain" id="PRO_5040393772" description="RING-type domain-containing protein" evidence="1">
    <location>
        <begin position="16"/>
        <end position="521"/>
    </location>
</feature>
<dbReference type="AlphaFoldDB" id="A0A9P6KZ70"/>
<evidence type="ECO:0000256" key="1">
    <source>
        <dbReference type="SAM" id="SignalP"/>
    </source>
</evidence>
<dbReference type="SUPFAM" id="SSF57850">
    <property type="entry name" value="RING/U-box"/>
    <property type="match status" value="1"/>
</dbReference>
<comment type="caution">
    <text evidence="2">The sequence shown here is derived from an EMBL/GenBank/DDBJ whole genome shotgun (WGS) entry which is preliminary data.</text>
</comment>
<organism evidence="2 3">
    <name type="scientific">Nosema granulosis</name>
    <dbReference type="NCBI Taxonomy" id="83296"/>
    <lineage>
        <taxon>Eukaryota</taxon>
        <taxon>Fungi</taxon>
        <taxon>Fungi incertae sedis</taxon>
        <taxon>Microsporidia</taxon>
        <taxon>Nosematidae</taxon>
        <taxon>Nosema</taxon>
    </lineage>
</organism>
<keyword evidence="1" id="KW-0732">Signal</keyword>
<gene>
    <name evidence="2" type="ORF">NGRA_0852</name>
</gene>
<dbReference type="EMBL" id="SBJO01000039">
    <property type="protein sequence ID" value="KAF9764079.1"/>
    <property type="molecule type" value="Genomic_DNA"/>
</dbReference>
<dbReference type="InterPro" id="IPR013083">
    <property type="entry name" value="Znf_RING/FYVE/PHD"/>
</dbReference>
<evidence type="ECO:0000313" key="2">
    <source>
        <dbReference type="EMBL" id="KAF9764079.1"/>
    </source>
</evidence>
<dbReference type="Proteomes" id="UP000740883">
    <property type="component" value="Unassembled WGS sequence"/>
</dbReference>
<protein>
    <recommendedName>
        <fullName evidence="4">RING-type domain-containing protein</fullName>
    </recommendedName>
</protein>
<keyword evidence="3" id="KW-1185">Reference proteome</keyword>
<proteinExistence type="predicted"/>
<accession>A0A9P6KZ70</accession>
<reference evidence="2 3" key="1">
    <citation type="journal article" date="2020" name="Genome Biol. Evol.">
        <title>Comparative genomics of strictly vertically transmitted, feminizing microsporidia endosymbionts of amphipod crustaceans.</title>
        <authorList>
            <person name="Cormier A."/>
            <person name="Chebbi M.A."/>
            <person name="Giraud I."/>
            <person name="Wattier R."/>
            <person name="Teixeira M."/>
            <person name="Gilbert C."/>
            <person name="Rigaud T."/>
            <person name="Cordaux R."/>
        </authorList>
    </citation>
    <scope>NUCLEOTIDE SEQUENCE [LARGE SCALE GENOMIC DNA]</scope>
    <source>
        <strain evidence="2 3">Ou3-Ou53</strain>
    </source>
</reference>
<dbReference type="Gene3D" id="3.30.40.10">
    <property type="entry name" value="Zinc/RING finger domain, C3HC4 (zinc finger)"/>
    <property type="match status" value="1"/>
</dbReference>
<feature type="signal peptide" evidence="1">
    <location>
        <begin position="1"/>
        <end position="15"/>
    </location>
</feature>